<name>A0ABR9Q0Q6_9BACT</name>
<reference evidence="2 3" key="1">
    <citation type="submission" date="2020-02" db="EMBL/GenBank/DDBJ databases">
        <authorList>
            <person name="Babadi Z.K."/>
            <person name="Risdian C."/>
            <person name="Ebrahimipour G.H."/>
            <person name="Wink J."/>
        </authorList>
    </citation>
    <scope>NUCLEOTIDE SEQUENCE [LARGE SCALE GENOMIC DNA]</scope>
    <source>
        <strain evidence="2 3">ZKHCc1 1396</strain>
    </source>
</reference>
<protein>
    <recommendedName>
        <fullName evidence="1">Immunity MXAN-0049 protein domain-containing protein</fullName>
    </recommendedName>
</protein>
<dbReference type="Pfam" id="PF07791">
    <property type="entry name" value="Imm11"/>
    <property type="match status" value="1"/>
</dbReference>
<organism evidence="2 3">
    <name type="scientific">Corallococcus soli</name>
    <dbReference type="NCBI Taxonomy" id="2710757"/>
    <lineage>
        <taxon>Bacteria</taxon>
        <taxon>Pseudomonadati</taxon>
        <taxon>Myxococcota</taxon>
        <taxon>Myxococcia</taxon>
        <taxon>Myxococcales</taxon>
        <taxon>Cystobacterineae</taxon>
        <taxon>Myxococcaceae</taxon>
        <taxon>Corallococcus</taxon>
    </lineage>
</organism>
<evidence type="ECO:0000259" key="1">
    <source>
        <dbReference type="Pfam" id="PF07791"/>
    </source>
</evidence>
<feature type="domain" description="Immunity MXAN-0049 protein" evidence="1">
    <location>
        <begin position="89"/>
        <end position="190"/>
    </location>
</feature>
<comment type="caution">
    <text evidence="2">The sequence shown here is derived from an EMBL/GenBank/DDBJ whole genome shotgun (WGS) entry which is preliminary data.</text>
</comment>
<dbReference type="EMBL" id="JAAIYO010000050">
    <property type="protein sequence ID" value="MBE4753778.1"/>
    <property type="molecule type" value="Genomic_DNA"/>
</dbReference>
<dbReference type="InterPro" id="IPR012433">
    <property type="entry name" value="Imm11"/>
</dbReference>
<proteinExistence type="predicted"/>
<accession>A0ABR9Q0Q6</accession>
<evidence type="ECO:0000313" key="3">
    <source>
        <dbReference type="Proteomes" id="UP001516472"/>
    </source>
</evidence>
<dbReference type="Proteomes" id="UP001516472">
    <property type="component" value="Unassembled WGS sequence"/>
</dbReference>
<dbReference type="RefSeq" id="WP_193430921.1">
    <property type="nucleotide sequence ID" value="NZ_CBCSIP010000618.1"/>
</dbReference>
<evidence type="ECO:0000313" key="2">
    <source>
        <dbReference type="EMBL" id="MBE4753778.1"/>
    </source>
</evidence>
<gene>
    <name evidence="2" type="ORF">G4177_37125</name>
</gene>
<keyword evidence="3" id="KW-1185">Reference proteome</keyword>
<sequence length="190" mass="21515">MTRRYFELSEDVYVPHRWYLGDPVDEHSVEIEDPWMFRAGKPVQLNGRLRVPIDEPGRPLDFSGAGVGAAPIVHVKVATVFARLAPDDIQLLAVDVEGQPEQFSLLVTTRMIRCIDDKASREVRYWEPRHEQPEKVGKYMSVAGMRIDPSKVGNAQVFRPWGWSIALIVSEDLKTALERTGATGMHFTEV</sequence>